<evidence type="ECO:0000313" key="6">
    <source>
        <dbReference type="EMBL" id="RDW78936.1"/>
    </source>
</evidence>
<name>A0A3D8RY42_9EURO</name>
<dbReference type="Proteomes" id="UP000256690">
    <property type="component" value="Unassembled WGS sequence"/>
</dbReference>
<dbReference type="GO" id="GO:0071949">
    <property type="term" value="F:FAD binding"/>
    <property type="evidence" value="ECO:0007669"/>
    <property type="project" value="InterPro"/>
</dbReference>
<dbReference type="InterPro" id="IPR016166">
    <property type="entry name" value="FAD-bd_PCMH"/>
</dbReference>
<dbReference type="Pfam" id="PF01565">
    <property type="entry name" value="FAD_binding_4"/>
    <property type="match status" value="1"/>
</dbReference>
<keyword evidence="3" id="KW-0274">FAD</keyword>
<dbReference type="Pfam" id="PF08031">
    <property type="entry name" value="BBE"/>
    <property type="match status" value="1"/>
</dbReference>
<evidence type="ECO:0000256" key="3">
    <source>
        <dbReference type="ARBA" id="ARBA00022827"/>
    </source>
</evidence>
<organism evidence="6 7">
    <name type="scientific">Aspergillus mulundensis</name>
    <dbReference type="NCBI Taxonomy" id="1810919"/>
    <lineage>
        <taxon>Eukaryota</taxon>
        <taxon>Fungi</taxon>
        <taxon>Dikarya</taxon>
        <taxon>Ascomycota</taxon>
        <taxon>Pezizomycotina</taxon>
        <taxon>Eurotiomycetes</taxon>
        <taxon>Eurotiomycetidae</taxon>
        <taxon>Eurotiales</taxon>
        <taxon>Aspergillaceae</taxon>
        <taxon>Aspergillus</taxon>
        <taxon>Aspergillus subgen. Nidulantes</taxon>
    </lineage>
</organism>
<comment type="caution">
    <text evidence="6">The sequence shown here is derived from an EMBL/GenBank/DDBJ whole genome shotgun (WGS) entry which is preliminary data.</text>
</comment>
<dbReference type="SUPFAM" id="SSF56176">
    <property type="entry name" value="FAD-binding/transporter-associated domain-like"/>
    <property type="match status" value="1"/>
</dbReference>
<dbReference type="EMBL" id="PVWQ01000006">
    <property type="protein sequence ID" value="RDW78936.1"/>
    <property type="molecule type" value="Genomic_DNA"/>
</dbReference>
<reference evidence="6 7" key="1">
    <citation type="journal article" date="2018" name="IMA Fungus">
        <title>IMA Genome-F 9: Draft genome sequence of Annulohypoxylon stygium, Aspergillus mulundensis, Berkeleyomyces basicola (syn. Thielaviopsis basicola), Ceratocystis smalleyi, two Cercospora beticola strains, Coleophoma cylindrospora, Fusarium fracticaudum, Phialophora cf. hyalina, and Morchella septimelata.</title>
        <authorList>
            <person name="Wingfield B.D."/>
            <person name="Bills G.F."/>
            <person name="Dong Y."/>
            <person name="Huang W."/>
            <person name="Nel W.J."/>
            <person name="Swalarsk-Parry B.S."/>
            <person name="Vaghefi N."/>
            <person name="Wilken P.M."/>
            <person name="An Z."/>
            <person name="de Beer Z.W."/>
            <person name="De Vos L."/>
            <person name="Chen L."/>
            <person name="Duong T.A."/>
            <person name="Gao Y."/>
            <person name="Hammerbacher A."/>
            <person name="Kikkert J.R."/>
            <person name="Li Y."/>
            <person name="Li H."/>
            <person name="Li K."/>
            <person name="Li Q."/>
            <person name="Liu X."/>
            <person name="Ma X."/>
            <person name="Naidoo K."/>
            <person name="Pethybridge S.J."/>
            <person name="Sun J."/>
            <person name="Steenkamp E.T."/>
            <person name="van der Nest M.A."/>
            <person name="van Wyk S."/>
            <person name="Wingfield M.J."/>
            <person name="Xiong C."/>
            <person name="Yue Q."/>
            <person name="Zhang X."/>
        </authorList>
    </citation>
    <scope>NUCLEOTIDE SEQUENCE [LARGE SCALE GENOMIC DNA]</scope>
    <source>
        <strain evidence="6 7">DSM 5745</strain>
    </source>
</reference>
<dbReference type="STRING" id="1810919.A0A3D8RY42"/>
<gene>
    <name evidence="6" type="ORF">DSM5745_05788</name>
</gene>
<dbReference type="GO" id="GO:0016491">
    <property type="term" value="F:oxidoreductase activity"/>
    <property type="evidence" value="ECO:0007669"/>
    <property type="project" value="UniProtKB-KW"/>
</dbReference>
<dbReference type="InterPro" id="IPR012951">
    <property type="entry name" value="BBE"/>
</dbReference>
<proteinExistence type="inferred from homology"/>
<dbReference type="Gene3D" id="3.30.465.10">
    <property type="match status" value="1"/>
</dbReference>
<evidence type="ECO:0000256" key="2">
    <source>
        <dbReference type="ARBA" id="ARBA00022630"/>
    </source>
</evidence>
<evidence type="ECO:0000256" key="4">
    <source>
        <dbReference type="ARBA" id="ARBA00023002"/>
    </source>
</evidence>
<evidence type="ECO:0000313" key="7">
    <source>
        <dbReference type="Proteomes" id="UP000256690"/>
    </source>
</evidence>
<evidence type="ECO:0000256" key="1">
    <source>
        <dbReference type="ARBA" id="ARBA00005466"/>
    </source>
</evidence>
<sequence length="486" mass="51728">MDDHSFDEQLIRAVGGDNTLVTFPTDATSIPSFNRDIPVLPKAIAVPQSVDQVAEIVKCAAAAGYKVQPRSGGHSYANHGYGGADGAIVVDLAKLQSLSIDTVTHNARIGAGARLGDIARFLYTKGRAMAHGTCPDVGLGGHATTGGMGPASRQWGLAIDQVVAMQVVLADGRVVHASHSDNEDLFFALRGAGPSFGIVTEFVMRTQPAPTQAVQYEFVCESTSPVARGAVFKAWQQLAGDSALPLELHTMVDIFEHKVVVSGTYFGSRVAFDALRLPARFPESQGVWKISDALDWMQLVDGWANHVLREFGGGMPRAFYAKSLSFAPRTLMSAHAVDALFHFLGTWSRTRGRLYLSFHVGGGAITDVPAGETAYPHRDTVFWGQFAVAGMGSVSASSKDFVSCMVSIITAAMPDGEFGAYAGHVDPSLASPQKEYWGLNLPQLRQIKAAVDPLDVFHNPQSVPVLEGPGARVVATEGDSSCVDKA</sequence>
<keyword evidence="4" id="KW-0560">Oxidoreductase</keyword>
<dbReference type="PROSITE" id="PS51387">
    <property type="entry name" value="FAD_PCMH"/>
    <property type="match status" value="1"/>
</dbReference>
<dbReference type="InterPro" id="IPR036318">
    <property type="entry name" value="FAD-bd_PCMH-like_sf"/>
</dbReference>
<dbReference type="Gene3D" id="3.40.462.20">
    <property type="match status" value="1"/>
</dbReference>
<dbReference type="RefSeq" id="XP_026603636.1">
    <property type="nucleotide sequence ID" value="XM_026747804.1"/>
</dbReference>
<dbReference type="InterPro" id="IPR016169">
    <property type="entry name" value="FAD-bd_PCMH_sub2"/>
</dbReference>
<protein>
    <recommendedName>
        <fullName evidence="5">FAD-binding PCMH-type domain-containing protein</fullName>
    </recommendedName>
</protein>
<keyword evidence="2" id="KW-0285">Flavoprotein</keyword>
<comment type="similarity">
    <text evidence="1">Belongs to the oxygen-dependent FAD-linked oxidoreductase family.</text>
</comment>
<dbReference type="OrthoDB" id="407275at2759"/>
<dbReference type="GeneID" id="38116158"/>
<keyword evidence="7" id="KW-1185">Reference proteome</keyword>
<dbReference type="AlphaFoldDB" id="A0A3D8RY42"/>
<dbReference type="PANTHER" id="PTHR42973:SF17">
    <property type="entry name" value="OXIDASE, PUTATIVE (AFU_ORTHOLOGUE AFUA_6G14340)-RELATED"/>
    <property type="match status" value="1"/>
</dbReference>
<dbReference type="PANTHER" id="PTHR42973">
    <property type="entry name" value="BINDING OXIDOREDUCTASE, PUTATIVE (AFU_ORTHOLOGUE AFUA_1G17690)-RELATED"/>
    <property type="match status" value="1"/>
</dbReference>
<feature type="domain" description="FAD-binding PCMH-type" evidence="5">
    <location>
        <begin position="37"/>
        <end position="209"/>
    </location>
</feature>
<dbReference type="InterPro" id="IPR006094">
    <property type="entry name" value="Oxid_FAD_bind_N"/>
</dbReference>
<dbReference type="InterPro" id="IPR050416">
    <property type="entry name" value="FAD-linked_Oxidoreductase"/>
</dbReference>
<accession>A0A3D8RY42</accession>
<evidence type="ECO:0000259" key="5">
    <source>
        <dbReference type="PROSITE" id="PS51387"/>
    </source>
</evidence>